<dbReference type="PROSITE" id="PS00671">
    <property type="entry name" value="D_2_HYDROXYACID_DH_3"/>
    <property type="match status" value="1"/>
</dbReference>
<dbReference type="Gene3D" id="3.40.50.720">
    <property type="entry name" value="NAD(P)-binding Rossmann-like Domain"/>
    <property type="match status" value="2"/>
</dbReference>
<dbReference type="InterPro" id="IPR029753">
    <property type="entry name" value="D-isomer_DH_CS"/>
</dbReference>
<keyword evidence="8" id="KW-1185">Reference proteome</keyword>
<evidence type="ECO:0000313" key="7">
    <source>
        <dbReference type="EMBL" id="SHH56076.1"/>
    </source>
</evidence>
<evidence type="ECO:0000256" key="1">
    <source>
        <dbReference type="ARBA" id="ARBA00005854"/>
    </source>
</evidence>
<dbReference type="InterPro" id="IPR006140">
    <property type="entry name" value="D-isomer_DH_NAD-bd"/>
</dbReference>
<dbReference type="PANTHER" id="PTHR42789:SF1">
    <property type="entry name" value="D-ISOMER SPECIFIC 2-HYDROXYACID DEHYDROGENASE FAMILY PROTEIN (AFU_ORTHOLOGUE AFUA_6G10090)"/>
    <property type="match status" value="1"/>
</dbReference>
<accession>A0A1M5TZN1</accession>
<keyword evidence="2 4" id="KW-0560">Oxidoreductase</keyword>
<dbReference type="EMBL" id="FQXS01000004">
    <property type="protein sequence ID" value="SHH56076.1"/>
    <property type="molecule type" value="Genomic_DNA"/>
</dbReference>
<protein>
    <submittedName>
        <fullName evidence="7">D-3-phosphoglycerate dehydrogenase</fullName>
    </submittedName>
</protein>
<evidence type="ECO:0000313" key="8">
    <source>
        <dbReference type="Proteomes" id="UP000184139"/>
    </source>
</evidence>
<feature type="domain" description="D-isomer specific 2-hydroxyacid dehydrogenase NAD-binding" evidence="6">
    <location>
        <begin position="114"/>
        <end position="287"/>
    </location>
</feature>
<evidence type="ECO:0000256" key="4">
    <source>
        <dbReference type="RuleBase" id="RU003719"/>
    </source>
</evidence>
<proteinExistence type="inferred from homology"/>
<dbReference type="GO" id="GO:0016616">
    <property type="term" value="F:oxidoreductase activity, acting on the CH-OH group of donors, NAD or NADP as acceptor"/>
    <property type="evidence" value="ECO:0007669"/>
    <property type="project" value="InterPro"/>
</dbReference>
<dbReference type="InterPro" id="IPR050857">
    <property type="entry name" value="D-2-hydroxyacid_DH"/>
</dbReference>
<sequence length="313" mass="35116">MKWKVLVSAPYMQPILGRFQSELEEKGVELVVPPVLERLEEIDLLNLMTDIDGVICGDDRFTRKVIESSPKLKVLSKWGTGIDSLDADACAERGVVICRNPNAFSTPVAESVLGYILCFTRKLLFMDRLMHRGIWEKIPGRVLEECTLGVIGVGDSGKAVASRARALGMKVLGNDIKEMPQEFIELTDIRMVTKEQLLQEADFVSLHTDLNTTSFHLMNRERFALMRPDAYLLNLSRGPVVDEEALVEALIEERISGAALDVFEVEPPPLKSQLLKMDNVLLAPHNANSSALYWERVHRNTIDNLMAVLEKSE</sequence>
<dbReference type="RefSeq" id="WP_073373658.1">
    <property type="nucleotide sequence ID" value="NZ_FQXS01000004.1"/>
</dbReference>
<dbReference type="InterPro" id="IPR006139">
    <property type="entry name" value="D-isomer_2_OHA_DH_cat_dom"/>
</dbReference>
<dbReference type="GO" id="GO:0051287">
    <property type="term" value="F:NAD binding"/>
    <property type="evidence" value="ECO:0007669"/>
    <property type="project" value="InterPro"/>
</dbReference>
<gene>
    <name evidence="7" type="ORF">SAMN02745124_00912</name>
</gene>
<evidence type="ECO:0000256" key="2">
    <source>
        <dbReference type="ARBA" id="ARBA00023002"/>
    </source>
</evidence>
<dbReference type="CDD" id="cd12172">
    <property type="entry name" value="PGDH_like_2"/>
    <property type="match status" value="1"/>
</dbReference>
<dbReference type="AlphaFoldDB" id="A0A1M5TZN1"/>
<dbReference type="STRING" id="1121409.SAMN02745124_00912"/>
<dbReference type="OrthoDB" id="9793626at2"/>
<name>A0A1M5TZN1_9BACT</name>
<dbReference type="SUPFAM" id="SSF51735">
    <property type="entry name" value="NAD(P)-binding Rossmann-fold domains"/>
    <property type="match status" value="1"/>
</dbReference>
<dbReference type="Proteomes" id="UP000184139">
    <property type="component" value="Unassembled WGS sequence"/>
</dbReference>
<comment type="similarity">
    <text evidence="1 4">Belongs to the D-isomer specific 2-hydroxyacid dehydrogenase family.</text>
</comment>
<dbReference type="PANTHER" id="PTHR42789">
    <property type="entry name" value="D-ISOMER SPECIFIC 2-HYDROXYACID DEHYDROGENASE FAMILY PROTEIN (AFU_ORTHOLOGUE AFUA_6G10090)"/>
    <property type="match status" value="1"/>
</dbReference>
<feature type="domain" description="D-isomer specific 2-hydroxyacid dehydrogenase catalytic" evidence="5">
    <location>
        <begin position="21"/>
        <end position="310"/>
    </location>
</feature>
<evidence type="ECO:0000259" key="6">
    <source>
        <dbReference type="Pfam" id="PF02826"/>
    </source>
</evidence>
<reference evidence="7 8" key="1">
    <citation type="submission" date="2016-11" db="EMBL/GenBank/DDBJ databases">
        <authorList>
            <person name="Jaros S."/>
            <person name="Januszkiewicz K."/>
            <person name="Wedrychowicz H."/>
        </authorList>
    </citation>
    <scope>NUCLEOTIDE SEQUENCE [LARGE SCALE GENOMIC DNA]</scope>
    <source>
        <strain evidence="7 8">DSM 9705</strain>
    </source>
</reference>
<dbReference type="InterPro" id="IPR036291">
    <property type="entry name" value="NAD(P)-bd_dom_sf"/>
</dbReference>
<keyword evidence="3" id="KW-0520">NAD</keyword>
<dbReference type="Pfam" id="PF00389">
    <property type="entry name" value="2-Hacid_dh"/>
    <property type="match status" value="1"/>
</dbReference>
<organism evidence="7 8">
    <name type="scientific">Desulfofustis glycolicus DSM 9705</name>
    <dbReference type="NCBI Taxonomy" id="1121409"/>
    <lineage>
        <taxon>Bacteria</taxon>
        <taxon>Pseudomonadati</taxon>
        <taxon>Thermodesulfobacteriota</taxon>
        <taxon>Desulfobulbia</taxon>
        <taxon>Desulfobulbales</taxon>
        <taxon>Desulfocapsaceae</taxon>
        <taxon>Desulfofustis</taxon>
    </lineage>
</organism>
<dbReference type="SUPFAM" id="SSF52283">
    <property type="entry name" value="Formate/glycerate dehydrogenase catalytic domain-like"/>
    <property type="match status" value="1"/>
</dbReference>
<evidence type="ECO:0000259" key="5">
    <source>
        <dbReference type="Pfam" id="PF00389"/>
    </source>
</evidence>
<evidence type="ECO:0000256" key="3">
    <source>
        <dbReference type="ARBA" id="ARBA00023027"/>
    </source>
</evidence>
<dbReference type="Pfam" id="PF02826">
    <property type="entry name" value="2-Hacid_dh_C"/>
    <property type="match status" value="1"/>
</dbReference>